<dbReference type="OrthoDB" id="8546176at2"/>
<protein>
    <submittedName>
        <fullName evidence="2">Putative beta-lactamase-inhibitor-like, PepSY-like</fullName>
    </submittedName>
</protein>
<reference evidence="2 3" key="1">
    <citation type="submission" date="2016-10" db="EMBL/GenBank/DDBJ databases">
        <authorList>
            <person name="de Groot N.N."/>
        </authorList>
    </citation>
    <scope>NUCLEOTIDE SEQUENCE [LARGE SCALE GENOMIC DNA]</scope>
    <source>
        <strain evidence="2 3">Nm22</strain>
    </source>
</reference>
<dbReference type="RefSeq" id="WP_090628679.1">
    <property type="nucleotide sequence ID" value="NZ_FOCP01000005.1"/>
</dbReference>
<dbReference type="Proteomes" id="UP000199459">
    <property type="component" value="Unassembled WGS sequence"/>
</dbReference>
<dbReference type="InterPro" id="IPR021533">
    <property type="entry name" value="PepSY-like"/>
</dbReference>
<evidence type="ECO:0000313" key="3">
    <source>
        <dbReference type="Proteomes" id="UP000199459"/>
    </source>
</evidence>
<dbReference type="STRING" id="917.SAMN05216326_11088"/>
<organism evidence="2 3">
    <name type="scientific">Nitrosomonas marina</name>
    <dbReference type="NCBI Taxonomy" id="917"/>
    <lineage>
        <taxon>Bacteria</taxon>
        <taxon>Pseudomonadati</taxon>
        <taxon>Pseudomonadota</taxon>
        <taxon>Betaproteobacteria</taxon>
        <taxon>Nitrosomonadales</taxon>
        <taxon>Nitrosomonadaceae</taxon>
        <taxon>Nitrosomonas</taxon>
    </lineage>
</organism>
<dbReference type="Pfam" id="PF11396">
    <property type="entry name" value="PepSY_like"/>
    <property type="match status" value="2"/>
</dbReference>
<dbReference type="AlphaFoldDB" id="A0A1H8CK40"/>
<accession>A0A1H8CK40</accession>
<dbReference type="SUPFAM" id="SSF160574">
    <property type="entry name" value="BT0923-like"/>
    <property type="match status" value="1"/>
</dbReference>
<proteinExistence type="predicted"/>
<dbReference type="Gene3D" id="3.10.450.360">
    <property type="match status" value="1"/>
</dbReference>
<feature type="domain" description="Putative beta-lactamase-inhibitor-like PepSY-like" evidence="1">
    <location>
        <begin position="87"/>
        <end position="153"/>
    </location>
</feature>
<evidence type="ECO:0000259" key="1">
    <source>
        <dbReference type="Pfam" id="PF11396"/>
    </source>
</evidence>
<gene>
    <name evidence="2" type="ORF">SAMN05216325_1052</name>
</gene>
<dbReference type="EMBL" id="FOCP01000005">
    <property type="protein sequence ID" value="SEM95322.1"/>
    <property type="molecule type" value="Genomic_DNA"/>
</dbReference>
<sequence>MNTQFWIIVVLVILFTTSGQLVAGEKEENELQVPKAVLDAFEKAYPNAQEVEFEEETIDGKIFYEIEYKENGKEFEILYDTNGVIVQKEETIDIKNLPDQIVQAITTAYPKATIEEAEKLMKADGTVIGYEVEIKTEGKEYELELDASGKILKTEED</sequence>
<feature type="domain" description="Putative beta-lactamase-inhibitor-like PepSY-like" evidence="1">
    <location>
        <begin position="31"/>
        <end position="85"/>
    </location>
</feature>
<evidence type="ECO:0000313" key="2">
    <source>
        <dbReference type="EMBL" id="SEM95322.1"/>
    </source>
</evidence>
<name>A0A1H8CK40_9PROT</name>